<dbReference type="GO" id="GO:0090313">
    <property type="term" value="P:regulation of protein targeting to membrane"/>
    <property type="evidence" value="ECO:0007669"/>
    <property type="project" value="TreeGrafter"/>
</dbReference>
<feature type="region of interest" description="Disordered" evidence="1">
    <location>
        <begin position="366"/>
        <end position="392"/>
    </location>
</feature>
<protein>
    <submittedName>
        <fullName evidence="3">Uncharacterized protein</fullName>
    </submittedName>
</protein>
<dbReference type="GO" id="GO:0005886">
    <property type="term" value="C:plasma membrane"/>
    <property type="evidence" value="ECO:0007669"/>
    <property type="project" value="TreeGrafter"/>
</dbReference>
<dbReference type="EMBL" id="AP022038">
    <property type="protein sequence ID" value="BBR39408.1"/>
    <property type="molecule type" value="Genomic_DNA"/>
</dbReference>
<sequence length="1006" mass="110273">MNTTEPASPKPRLLRYLAYAFLLFLILIILLLWQTPRLIQRYLPGWLAEHYGLQLTLGEIDVGLRNPSLTLGKTALLDAKQQPIIRFEQLFISPDLQASWQQKGVVLSAVTLTKPVVLLQRLADKTGDVRLNLTDALATLLAPAPSPEPETTSTPLLVDIASIAVTDGHVRYQDQRKESEPGWLPPLNLEKVTLKLDNLRTEANHPTAYQLSAAINGNSSLAAHGKLDVMSGMGQGKVSLKQVELKPFAPLWAPYLKLDLAKGHANAEVEYQLKEGKQEVQWQLSKGKLTLDNWQLKKRKGDEFARFSQLALSELAVDGQKQSLQIGKVTLQQPLLKATLNAQQELDLADLLIAQAPAKPVKGANAANEVAKSADPKSAQQAKAAGNGKKHAADTPWQWQIRQIAIDKGDLTLTESSSGKPLARQFSGLKLALGPLSSKGEQPSKLTLATHFNQSSPLTFDGQLTLTPFALSGDINQQGLPLTLAQPYLADLVRIKVQNGLLSSKTRLDLATSAQGDLSKLTLQGGLDVNGLKVVDRADNQRLLEFNTLALTGLTYDGISQQMRIKEIALHKPFARIEIHEDGTTNLQQLLLPQPAATNSTQAAAGSKTSTGSKGPDFRFTIDQLRTEQGNLRFADRSLSQDFVADIASLGGQSRHISNIPGQRSDLAFNGKVDRYAPVTIRGGTNLLVANPLLDIAVAFHNLELTTFTPYSGTYAGYAIDKGQLSMKLHYKLEGNRLEGDNDITIKKLQLGEKIKSEQAKDLPLGLAIALLSDANGVIQMNLKVKGDLDQPDFSIGNIFWDVLGNTLSKAITSPFSLLASLADGTDDLDELPFLPGDPDLTPTQQEKLVKLAQALKDRPKLSMNIRGKVNFNEERPILQRQKLERVLAKLTGNQADLDLLEQDPALQEALAQAYEERFGEDLEDLADRLHLDEESAALRAQAVILLRDQQLITAKSLRNLAMRRAQNTKEFLVDSQGITPERLFVLDSQVKEEDKEAKVILTLDQ</sequence>
<dbReference type="InterPro" id="IPR052894">
    <property type="entry name" value="AsmA-related"/>
</dbReference>
<keyword evidence="2" id="KW-0812">Transmembrane</keyword>
<evidence type="ECO:0000256" key="2">
    <source>
        <dbReference type="SAM" id="Phobius"/>
    </source>
</evidence>
<dbReference type="InterPro" id="IPR008023">
    <property type="entry name" value="DUF748"/>
</dbReference>
<gene>
    <name evidence="3" type="ORF">WP3W19E03_19330</name>
</gene>
<dbReference type="Proteomes" id="UP000515442">
    <property type="component" value="Chromosome"/>
</dbReference>
<dbReference type="Pfam" id="PF05359">
    <property type="entry name" value="DUF748"/>
    <property type="match status" value="2"/>
</dbReference>
<name>A0A6S5C9D7_AERVE</name>
<proteinExistence type="predicted"/>
<keyword evidence="2" id="KW-1133">Transmembrane helix</keyword>
<organism evidence="3 4">
    <name type="scientific">Aeromonas veronii</name>
    <dbReference type="NCBI Taxonomy" id="654"/>
    <lineage>
        <taxon>Bacteria</taxon>
        <taxon>Pseudomonadati</taxon>
        <taxon>Pseudomonadota</taxon>
        <taxon>Gammaproteobacteria</taxon>
        <taxon>Aeromonadales</taxon>
        <taxon>Aeromonadaceae</taxon>
        <taxon>Aeromonas</taxon>
    </lineage>
</organism>
<dbReference type="PANTHER" id="PTHR30441">
    <property type="entry name" value="DUF748 DOMAIN-CONTAINING PROTEIN"/>
    <property type="match status" value="1"/>
</dbReference>
<reference evidence="3 4" key="1">
    <citation type="submission" date="2019-12" db="EMBL/GenBank/DDBJ databases">
        <title>complete genome sequences of Aeromonas veronii str. WP3-W19-ESBL-03 isolated from wastewater treatment plant effluent.</title>
        <authorList>
            <person name="Sekizuka T."/>
            <person name="Itokawa K."/>
            <person name="Yatsu K."/>
            <person name="Inamine Y."/>
            <person name="Kuroda M."/>
        </authorList>
    </citation>
    <scope>NUCLEOTIDE SEQUENCE [LARGE SCALE GENOMIC DNA]</scope>
    <source>
        <strain evidence="3 4">WP3-W19-ESBL-03</strain>
    </source>
</reference>
<evidence type="ECO:0000256" key="1">
    <source>
        <dbReference type="SAM" id="MobiDB-lite"/>
    </source>
</evidence>
<feature type="transmembrane region" description="Helical" evidence="2">
    <location>
        <begin position="16"/>
        <end position="33"/>
    </location>
</feature>
<keyword evidence="2" id="KW-0472">Membrane</keyword>
<dbReference type="RefSeq" id="WP_182939547.1">
    <property type="nucleotide sequence ID" value="NZ_AP022038.1"/>
</dbReference>
<accession>A0A6S5C9D7</accession>
<dbReference type="AlphaFoldDB" id="A0A6S5C9D7"/>
<evidence type="ECO:0000313" key="4">
    <source>
        <dbReference type="Proteomes" id="UP000515442"/>
    </source>
</evidence>
<feature type="compositionally biased region" description="Low complexity" evidence="1">
    <location>
        <begin position="377"/>
        <end position="387"/>
    </location>
</feature>
<evidence type="ECO:0000313" key="3">
    <source>
        <dbReference type="EMBL" id="BBR39408.1"/>
    </source>
</evidence>
<dbReference type="PANTHER" id="PTHR30441:SF8">
    <property type="entry name" value="DUF748 DOMAIN-CONTAINING PROTEIN"/>
    <property type="match status" value="1"/>
</dbReference>